<name>A0ABX8JLU8_9BACT</name>
<proteinExistence type="predicted"/>
<sequence>MRKSGCRMKKRVRCFADCKTSSVGAVMPGSGKPLYYCSLDDAECRYALPVGYDIVCRHPDCELFDTEHPARHPYR</sequence>
<evidence type="ECO:0000313" key="2">
    <source>
        <dbReference type="Proteomes" id="UP000683493"/>
    </source>
</evidence>
<keyword evidence="2" id="KW-1185">Reference proteome</keyword>
<dbReference type="Proteomes" id="UP000683493">
    <property type="component" value="Chromosome"/>
</dbReference>
<protein>
    <submittedName>
        <fullName evidence="1">Uncharacterized protein</fullName>
    </submittedName>
</protein>
<evidence type="ECO:0000313" key="1">
    <source>
        <dbReference type="EMBL" id="QWV99338.1"/>
    </source>
</evidence>
<gene>
    <name evidence="1" type="ORF">KP005_08705</name>
</gene>
<organism evidence="1 2">
    <name type="scientific">Geomonas diazotrophica</name>
    <dbReference type="NCBI Taxonomy" id="2843197"/>
    <lineage>
        <taxon>Bacteria</taxon>
        <taxon>Pseudomonadati</taxon>
        <taxon>Thermodesulfobacteriota</taxon>
        <taxon>Desulfuromonadia</taxon>
        <taxon>Geobacterales</taxon>
        <taxon>Geobacteraceae</taxon>
        <taxon>Geomonas</taxon>
    </lineage>
</organism>
<reference evidence="1 2" key="1">
    <citation type="submission" date="2021-06" db="EMBL/GenBank/DDBJ databases">
        <title>Gemonas diversity in paddy soil.</title>
        <authorList>
            <person name="Liu G."/>
        </authorList>
    </citation>
    <scope>NUCLEOTIDE SEQUENCE [LARGE SCALE GENOMIC DNA]</scope>
    <source>
        <strain evidence="1 2">RG29</strain>
    </source>
</reference>
<accession>A0ABX8JLU8</accession>
<dbReference type="EMBL" id="CP076724">
    <property type="protein sequence ID" value="QWV99338.1"/>
    <property type="molecule type" value="Genomic_DNA"/>
</dbReference>